<name>A0A1M4UYI5_9BACT</name>
<keyword evidence="4 6" id="KW-0975">Bacterial flagellum</keyword>
<sequence length="260" mass="27828">MMRSLWTAATGMEAQQMNMDVVAHNLANANTTAFKRSRANFEDLMYQNIIPPGAETGTNAQIPTGIQIGMGVKTASVQKIFTQGNFTETGNELDLAIEGKGFFRVVRGTEEVYTRAGAFKLDSEGYIVDTEGNRLQPEISIPRDAVTVNIDSQGTLNALDASGTLLASGTITIYDFPNPAGLLSLGKNYFAPTEASGDAVEGQPGTEGFGTLLQGFLESANINVVEEMVNMIAGQRAYEANSKVIRTADEMLRIANNVAS</sequence>
<dbReference type="PANTHER" id="PTHR30435">
    <property type="entry name" value="FLAGELLAR PROTEIN"/>
    <property type="match status" value="1"/>
</dbReference>
<evidence type="ECO:0000256" key="2">
    <source>
        <dbReference type="ARBA" id="ARBA00009677"/>
    </source>
</evidence>
<comment type="similarity">
    <text evidence="2 6">Belongs to the flagella basal body rod proteins family.</text>
</comment>
<dbReference type="InterPro" id="IPR053967">
    <property type="entry name" value="LlgE_F_G-like_D1"/>
</dbReference>
<feature type="domain" description="Flagellar basal-body/hook protein C-terminal" evidence="8">
    <location>
        <begin position="214"/>
        <end position="257"/>
    </location>
</feature>
<keyword evidence="10" id="KW-0969">Cilium</keyword>
<feature type="domain" description="Flagellar hook protein FlgE/F/G-like D1" evidence="9">
    <location>
        <begin position="96"/>
        <end position="157"/>
    </location>
</feature>
<dbReference type="InterPro" id="IPR001444">
    <property type="entry name" value="Flag_bb_rod_N"/>
</dbReference>
<dbReference type="Pfam" id="PF22692">
    <property type="entry name" value="LlgE_F_G_D1"/>
    <property type="match status" value="1"/>
</dbReference>
<dbReference type="OrthoDB" id="9804559at2"/>
<dbReference type="NCBIfam" id="TIGR03506">
    <property type="entry name" value="FlgEFG_subfam"/>
    <property type="match status" value="2"/>
</dbReference>
<dbReference type="InterPro" id="IPR020013">
    <property type="entry name" value="Flagellar_FlgE/F/G"/>
</dbReference>
<dbReference type="InterPro" id="IPR037925">
    <property type="entry name" value="FlgE/F/G-like"/>
</dbReference>
<evidence type="ECO:0000256" key="4">
    <source>
        <dbReference type="ARBA" id="ARBA00023143"/>
    </source>
</evidence>
<evidence type="ECO:0000256" key="1">
    <source>
        <dbReference type="ARBA" id="ARBA00004117"/>
    </source>
</evidence>
<dbReference type="Pfam" id="PF06429">
    <property type="entry name" value="Flg_bbr_C"/>
    <property type="match status" value="1"/>
</dbReference>
<dbReference type="InterPro" id="IPR012834">
    <property type="entry name" value="FlgG_G_neg"/>
</dbReference>
<proteinExistence type="inferred from homology"/>
<protein>
    <recommendedName>
        <fullName evidence="3 5">Flagellar basal-body rod protein FlgG</fullName>
    </recommendedName>
</protein>
<organism evidence="10 11">
    <name type="scientific">Desulfacinum infernum DSM 9756</name>
    <dbReference type="NCBI Taxonomy" id="1121391"/>
    <lineage>
        <taxon>Bacteria</taxon>
        <taxon>Pseudomonadati</taxon>
        <taxon>Thermodesulfobacteriota</taxon>
        <taxon>Syntrophobacteria</taxon>
        <taxon>Syntrophobacterales</taxon>
        <taxon>Syntrophobacteraceae</taxon>
        <taxon>Desulfacinum</taxon>
    </lineage>
</organism>
<evidence type="ECO:0000259" key="9">
    <source>
        <dbReference type="Pfam" id="PF22692"/>
    </source>
</evidence>
<reference evidence="11" key="1">
    <citation type="submission" date="2016-11" db="EMBL/GenBank/DDBJ databases">
        <authorList>
            <person name="Varghese N."/>
            <person name="Submissions S."/>
        </authorList>
    </citation>
    <scope>NUCLEOTIDE SEQUENCE [LARGE SCALE GENOMIC DNA]</scope>
    <source>
        <strain evidence="11">DSM 9756</strain>
    </source>
</reference>
<gene>
    <name evidence="10" type="ORF">SAMN02745206_00595</name>
</gene>
<dbReference type="STRING" id="1121391.SAMN02745206_00595"/>
<dbReference type="GO" id="GO:0009426">
    <property type="term" value="C:bacterial-type flagellum basal body, distal rod"/>
    <property type="evidence" value="ECO:0007669"/>
    <property type="project" value="UniProtKB-UniRule"/>
</dbReference>
<evidence type="ECO:0000256" key="5">
    <source>
        <dbReference type="NCBIfam" id="TIGR02488"/>
    </source>
</evidence>
<dbReference type="Proteomes" id="UP000184076">
    <property type="component" value="Unassembled WGS sequence"/>
</dbReference>
<evidence type="ECO:0000259" key="7">
    <source>
        <dbReference type="Pfam" id="PF00460"/>
    </source>
</evidence>
<feature type="domain" description="Flagellar basal body rod protein N-terminal" evidence="7">
    <location>
        <begin position="7"/>
        <end position="35"/>
    </location>
</feature>
<dbReference type="RefSeq" id="WP_073036774.1">
    <property type="nucleotide sequence ID" value="NZ_FQVB01000005.1"/>
</dbReference>
<dbReference type="Pfam" id="PF00460">
    <property type="entry name" value="Flg_bb_rod"/>
    <property type="match status" value="1"/>
</dbReference>
<accession>A0A1M4UYI5</accession>
<keyword evidence="11" id="KW-1185">Reference proteome</keyword>
<dbReference type="SUPFAM" id="SSF117143">
    <property type="entry name" value="Flagellar hook protein flgE"/>
    <property type="match status" value="1"/>
</dbReference>
<evidence type="ECO:0000259" key="8">
    <source>
        <dbReference type="Pfam" id="PF06429"/>
    </source>
</evidence>
<comment type="subcellular location">
    <subcellularLocation>
        <location evidence="1 6">Bacterial flagellum basal body</location>
    </subcellularLocation>
</comment>
<keyword evidence="10" id="KW-0966">Cell projection</keyword>
<dbReference type="InterPro" id="IPR010930">
    <property type="entry name" value="Flg_bb/hook_C_dom"/>
</dbReference>
<keyword evidence="10" id="KW-0282">Flagellum</keyword>
<evidence type="ECO:0000313" key="11">
    <source>
        <dbReference type="Proteomes" id="UP000184076"/>
    </source>
</evidence>
<dbReference type="NCBIfam" id="TIGR02488">
    <property type="entry name" value="flgG_G_neg"/>
    <property type="match status" value="1"/>
</dbReference>
<evidence type="ECO:0000256" key="6">
    <source>
        <dbReference type="RuleBase" id="RU362116"/>
    </source>
</evidence>
<dbReference type="GO" id="GO:0071978">
    <property type="term" value="P:bacterial-type flagellum-dependent swarming motility"/>
    <property type="evidence" value="ECO:0007669"/>
    <property type="project" value="TreeGrafter"/>
</dbReference>
<evidence type="ECO:0000313" key="10">
    <source>
        <dbReference type="EMBL" id="SHE61710.1"/>
    </source>
</evidence>
<evidence type="ECO:0000256" key="3">
    <source>
        <dbReference type="ARBA" id="ARBA00017948"/>
    </source>
</evidence>
<dbReference type="AlphaFoldDB" id="A0A1M4UYI5"/>
<dbReference type="PANTHER" id="PTHR30435:SF19">
    <property type="entry name" value="FLAGELLAR BASAL-BODY ROD PROTEIN FLGG"/>
    <property type="match status" value="1"/>
</dbReference>
<dbReference type="EMBL" id="FQVB01000005">
    <property type="protein sequence ID" value="SHE61710.1"/>
    <property type="molecule type" value="Genomic_DNA"/>
</dbReference>